<comment type="caution">
    <text evidence="1">The sequence shown here is derived from an EMBL/GenBank/DDBJ whole genome shotgun (WGS) entry which is preliminary data.</text>
</comment>
<evidence type="ECO:0000313" key="2">
    <source>
        <dbReference type="Proteomes" id="UP001596020"/>
    </source>
</evidence>
<name>A0ABV9K692_9PORP</name>
<sequence length="89" mass="9823">METIILLTLLLIGILLGGKLLRAGKLCLVPSKQITSGAKINIKALGTRFLPAVKLEKEESYLLNIITFHNALKGAQTTPVYNKFHTYWG</sequence>
<dbReference type="RefSeq" id="WP_380077451.1">
    <property type="nucleotide sequence ID" value="NZ_JBHSGO010000036.1"/>
</dbReference>
<keyword evidence="2" id="KW-1185">Reference proteome</keyword>
<gene>
    <name evidence="1" type="ORF">ACFO3G_01925</name>
</gene>
<dbReference type="Proteomes" id="UP001596020">
    <property type="component" value="Unassembled WGS sequence"/>
</dbReference>
<dbReference type="EMBL" id="JBHSGO010000036">
    <property type="protein sequence ID" value="MFC4665378.1"/>
    <property type="molecule type" value="Genomic_DNA"/>
</dbReference>
<organism evidence="1 2">
    <name type="scientific">Falsiporphyromonas endometrii</name>
    <dbReference type="NCBI Taxonomy" id="1387297"/>
    <lineage>
        <taxon>Bacteria</taxon>
        <taxon>Pseudomonadati</taxon>
        <taxon>Bacteroidota</taxon>
        <taxon>Bacteroidia</taxon>
        <taxon>Bacteroidales</taxon>
        <taxon>Porphyromonadaceae</taxon>
        <taxon>Falsiporphyromonas</taxon>
    </lineage>
</organism>
<accession>A0ABV9K692</accession>
<proteinExistence type="predicted"/>
<protein>
    <submittedName>
        <fullName evidence="1">Uncharacterized protein</fullName>
    </submittedName>
</protein>
<reference evidence="2" key="1">
    <citation type="journal article" date="2019" name="Int. J. Syst. Evol. Microbiol.">
        <title>The Global Catalogue of Microorganisms (GCM) 10K type strain sequencing project: providing services to taxonomists for standard genome sequencing and annotation.</title>
        <authorList>
            <consortium name="The Broad Institute Genomics Platform"/>
            <consortium name="The Broad Institute Genome Sequencing Center for Infectious Disease"/>
            <person name="Wu L."/>
            <person name="Ma J."/>
        </authorList>
    </citation>
    <scope>NUCLEOTIDE SEQUENCE [LARGE SCALE GENOMIC DNA]</scope>
    <source>
        <strain evidence="2">CGMCC 4.7357</strain>
    </source>
</reference>
<evidence type="ECO:0000313" key="1">
    <source>
        <dbReference type="EMBL" id="MFC4665378.1"/>
    </source>
</evidence>